<protein>
    <submittedName>
        <fullName evidence="2">Uncharacterized protein</fullName>
    </submittedName>
</protein>
<evidence type="ECO:0000256" key="1">
    <source>
        <dbReference type="SAM" id="MobiDB-lite"/>
    </source>
</evidence>
<evidence type="ECO:0000313" key="2">
    <source>
        <dbReference type="EMBL" id="SNQ46089.1"/>
    </source>
</evidence>
<organism evidence="2 3">
    <name type="scientific">Frankia canadensis</name>
    <dbReference type="NCBI Taxonomy" id="1836972"/>
    <lineage>
        <taxon>Bacteria</taxon>
        <taxon>Bacillati</taxon>
        <taxon>Actinomycetota</taxon>
        <taxon>Actinomycetes</taxon>
        <taxon>Frankiales</taxon>
        <taxon>Frankiaceae</taxon>
        <taxon>Frankia</taxon>
    </lineage>
</organism>
<feature type="region of interest" description="Disordered" evidence="1">
    <location>
        <begin position="76"/>
        <end position="117"/>
    </location>
</feature>
<name>A0A2I2KK89_9ACTN</name>
<dbReference type="Proteomes" id="UP000234331">
    <property type="component" value="Unassembled WGS sequence"/>
</dbReference>
<keyword evidence="3" id="KW-1185">Reference proteome</keyword>
<dbReference type="EMBL" id="FZMO01000030">
    <property type="protein sequence ID" value="SNQ46089.1"/>
    <property type="molecule type" value="Genomic_DNA"/>
</dbReference>
<accession>A0A2I2KK89</accession>
<sequence>MAREVISIVNVWCDNSGQHPQDRAVATTTATLAYDGRLVRLDLCNECRDEMSSVLGEYADYGETIELSRTTRVDTAWTPVEKNDAATPPSAVDPEPKPARGASSRARARRPHQAAANTEVRSWLLEHADEHGLPLPDRRSRLSDELKAAYDRAHGWAEVDGTWQPAAATPTSDGPTDDAAAGSAG</sequence>
<evidence type="ECO:0000313" key="3">
    <source>
        <dbReference type="Proteomes" id="UP000234331"/>
    </source>
</evidence>
<proteinExistence type="predicted"/>
<reference evidence="2 3" key="1">
    <citation type="submission" date="2017-06" db="EMBL/GenBank/DDBJ databases">
        <authorList>
            <person name="Kim H.J."/>
            <person name="Triplett B.A."/>
        </authorList>
    </citation>
    <scope>NUCLEOTIDE SEQUENCE [LARGE SCALE GENOMIC DNA]</scope>
    <source>
        <strain evidence="2">FRACA_ARgP5</strain>
    </source>
</reference>
<dbReference type="OrthoDB" id="3211544at2"/>
<dbReference type="RefSeq" id="WP_101830180.1">
    <property type="nucleotide sequence ID" value="NZ_FZMO01000030.1"/>
</dbReference>
<dbReference type="AlphaFoldDB" id="A0A2I2KK89"/>
<gene>
    <name evidence="2" type="ORF">FRACA_1250006</name>
</gene>
<feature type="region of interest" description="Disordered" evidence="1">
    <location>
        <begin position="156"/>
        <end position="185"/>
    </location>
</feature>